<keyword evidence="3" id="KW-1185">Reference proteome</keyword>
<accession>A0A839UH59</accession>
<dbReference type="EMBL" id="JACHXZ010000001">
    <property type="protein sequence ID" value="MBB3167374.1"/>
    <property type="molecule type" value="Genomic_DNA"/>
</dbReference>
<dbReference type="PANTHER" id="PTHR40086">
    <property type="entry name" value="PHOSPHOTRANSFERASE YTMP-RELATED"/>
    <property type="match status" value="1"/>
</dbReference>
<evidence type="ECO:0000313" key="2">
    <source>
        <dbReference type="EMBL" id="MBB3167374.1"/>
    </source>
</evidence>
<gene>
    <name evidence="2" type="ORF">FHS30_000550</name>
</gene>
<name>A0A839UH59_9GAMM</name>
<evidence type="ECO:0000259" key="1">
    <source>
        <dbReference type="Pfam" id="PF01636"/>
    </source>
</evidence>
<organism evidence="2 3">
    <name type="scientific">Simiduia aestuariiviva</name>
    <dbReference type="NCBI Taxonomy" id="1510459"/>
    <lineage>
        <taxon>Bacteria</taxon>
        <taxon>Pseudomonadati</taxon>
        <taxon>Pseudomonadota</taxon>
        <taxon>Gammaproteobacteria</taxon>
        <taxon>Cellvibrionales</taxon>
        <taxon>Cellvibrionaceae</taxon>
        <taxon>Simiduia</taxon>
    </lineage>
</organism>
<keyword evidence="2" id="KW-0808">Transferase</keyword>
<protein>
    <submittedName>
        <fullName evidence="2">Thiamine kinase-like enzyme</fullName>
    </submittedName>
</protein>
<dbReference type="Pfam" id="PF01636">
    <property type="entry name" value="APH"/>
    <property type="match status" value="1"/>
</dbReference>
<dbReference type="InterPro" id="IPR002575">
    <property type="entry name" value="Aminoglycoside_PTrfase"/>
</dbReference>
<feature type="domain" description="Aminoglycoside phosphotransferase" evidence="1">
    <location>
        <begin position="29"/>
        <end position="238"/>
    </location>
</feature>
<proteinExistence type="predicted"/>
<dbReference type="AlphaFoldDB" id="A0A839UH59"/>
<keyword evidence="2" id="KW-0418">Kinase</keyword>
<dbReference type="PANTHER" id="PTHR40086:SF1">
    <property type="entry name" value="CELL CYCLE REGULATOR CCRZ"/>
    <property type="match status" value="1"/>
</dbReference>
<dbReference type="InterPro" id="IPR052077">
    <property type="entry name" value="CcrZ_PhaseVar_Mediator"/>
</dbReference>
<reference evidence="2 3" key="1">
    <citation type="submission" date="2020-08" db="EMBL/GenBank/DDBJ databases">
        <title>Genomic Encyclopedia of Type Strains, Phase III (KMG-III): the genomes of soil and plant-associated and newly described type strains.</title>
        <authorList>
            <person name="Whitman W."/>
        </authorList>
    </citation>
    <scope>NUCLEOTIDE SEQUENCE [LARGE SCALE GENOMIC DNA]</scope>
    <source>
        <strain evidence="2 3">CECT 8571</strain>
    </source>
</reference>
<dbReference type="InterPro" id="IPR011009">
    <property type="entry name" value="Kinase-like_dom_sf"/>
</dbReference>
<dbReference type="Gene3D" id="3.90.1200.10">
    <property type="match status" value="1"/>
</dbReference>
<comment type="caution">
    <text evidence="2">The sequence shown here is derived from an EMBL/GenBank/DDBJ whole genome shotgun (WGS) entry which is preliminary data.</text>
</comment>
<dbReference type="GO" id="GO:0016301">
    <property type="term" value="F:kinase activity"/>
    <property type="evidence" value="ECO:0007669"/>
    <property type="project" value="UniProtKB-KW"/>
</dbReference>
<sequence length="297" mass="33388">MLAKLLTTDQTDSLANAGFKNIEVVEKLCAGTSNQNFRVRARGEEWVLRINNPLTEALCPRANEVACWRQAADAGLAPPLAFVSEDYQLYVSHFVAQAHPWDTSFHVQGTAVTLLDRLLKALAQLPLPKHQVTTADQWAHYQVVIRNRYAKLDASLRDVADDILAEDSWMQASIARLARTQTQRYCHRDLNPTNLLLRDGKLLCIDFEYACASDPRFDLAALLACHKLTSTQTRQLQRLHLTGSPQQQALDFADATYCYWVFTAAWGVVMCSDGKAAVSWLREALGHLHHHKARLPL</sequence>
<evidence type="ECO:0000313" key="3">
    <source>
        <dbReference type="Proteomes" id="UP000559987"/>
    </source>
</evidence>
<dbReference type="SUPFAM" id="SSF56112">
    <property type="entry name" value="Protein kinase-like (PK-like)"/>
    <property type="match status" value="1"/>
</dbReference>
<dbReference type="Proteomes" id="UP000559987">
    <property type="component" value="Unassembled WGS sequence"/>
</dbReference>
<dbReference type="RefSeq" id="WP_183908037.1">
    <property type="nucleotide sequence ID" value="NZ_JACHXZ010000001.1"/>
</dbReference>
<dbReference type="Gene3D" id="3.30.200.20">
    <property type="entry name" value="Phosphorylase Kinase, domain 1"/>
    <property type="match status" value="1"/>
</dbReference>